<keyword evidence="3" id="KW-1185">Reference proteome</keyword>
<gene>
    <name evidence="2" type="ordered locus">DGo_PD0017</name>
</gene>
<reference evidence="2 3" key="1">
    <citation type="journal article" date="2012" name="PLoS ONE">
        <title>Genome sequence and transcriptome analysis of the radioresistant bacterium Deinococcus gobiensis: insights into the extreme environmental adaptations.</title>
        <authorList>
            <person name="Yuan M."/>
            <person name="Chen M."/>
            <person name="Zhang W."/>
            <person name="Lu W."/>
            <person name="Wang J."/>
            <person name="Yang M."/>
            <person name="Zhao P."/>
            <person name="Tang R."/>
            <person name="Li X."/>
            <person name="Hao Y."/>
            <person name="Zhou Z."/>
            <person name="Zhan Y."/>
            <person name="Yu H."/>
            <person name="Teng C."/>
            <person name="Yan Y."/>
            <person name="Ping S."/>
            <person name="Wang Y."/>
            <person name="Lin M."/>
        </authorList>
    </citation>
    <scope>NUCLEOTIDE SEQUENCE [LARGE SCALE GENOMIC DNA]</scope>
    <source>
        <strain evidence="3">DSM 21396 / JCM 16679 / CGMCC 1.7299 / I-0</strain>
        <plasmid evidence="2">P4</plasmid>
    </source>
</reference>
<organism evidence="2 3">
    <name type="scientific">Deinococcus gobiensis (strain DSM 21396 / JCM 16679 / CGMCC 1.7299 / I-0)</name>
    <dbReference type="NCBI Taxonomy" id="745776"/>
    <lineage>
        <taxon>Bacteria</taxon>
        <taxon>Thermotogati</taxon>
        <taxon>Deinococcota</taxon>
        <taxon>Deinococci</taxon>
        <taxon>Deinococcales</taxon>
        <taxon>Deinococcaceae</taxon>
        <taxon>Deinococcus</taxon>
    </lineage>
</organism>
<dbReference type="InterPro" id="IPR011010">
    <property type="entry name" value="DNA_brk_join_enz"/>
</dbReference>
<dbReference type="KEGG" id="dgo:DGo_PD0017"/>
<dbReference type="SUPFAM" id="SSF56349">
    <property type="entry name" value="DNA breaking-rejoining enzymes"/>
    <property type="match status" value="1"/>
</dbReference>
<dbReference type="Gene3D" id="1.10.443.10">
    <property type="entry name" value="Intergrase catalytic core"/>
    <property type="match status" value="1"/>
</dbReference>
<dbReference type="GO" id="GO:0003677">
    <property type="term" value="F:DNA binding"/>
    <property type="evidence" value="ECO:0007669"/>
    <property type="project" value="InterPro"/>
</dbReference>
<evidence type="ECO:0000313" key="2">
    <source>
        <dbReference type="EMBL" id="AFD28091.1"/>
    </source>
</evidence>
<dbReference type="EMBL" id="CP002195">
    <property type="protein sequence ID" value="AFD28091.1"/>
    <property type="molecule type" value="Genomic_DNA"/>
</dbReference>
<dbReference type="Proteomes" id="UP000007575">
    <property type="component" value="Plasmid P4"/>
</dbReference>
<dbReference type="AlphaFoldDB" id="H8H3J4"/>
<proteinExistence type="predicted"/>
<name>H8H3J4_DEIGI</name>
<accession>H8H3J4</accession>
<sequence length="910" mass="104833">MFEDKTTAPSSVFQVLPKKFLEECRKSGVSSKFQFKKCTSLIKSSEWRDELSLIFICFVIDTRFIEKSETYNLIKSCANYLAECSRIAGGKDQVRHDYHLKPRYAREYLEIFRTKHATRLNDQLILAIEVVEGVLGNLPKRESQALSHFQLGMTSEELYDDLRPNTLETLRSLLPQDLQFLRATIFDPDYKGQAPNRLLLRFLCQQLTIAEFSWSVHLILYAAISLSKDKSQPSIIEKLNDTYRFLFFLDTVNYREDSAFDIRTRVIPKYQNEITRTLASHPDLRDYVVSWRAVISLGLKIPSAHQKKDWKDIINQTLYKKYLQFFIIDQFIFSSSDELQNKLTTYLWKWKNSPYFSQLVLLAIGLVSNQEHRPASAMHIVRGLRLLLERVAEEEMGTLNAKAILKVLESSAPDDPQGTARLMLLATAYRGAWQSQQTFLLRQQGPAEMPSDLLLPELPRSIVFSRQENSARVLRQERRQSAIDRVAESWDELHRWADYQLVALRAVMLAFHEVTWNQDPRYAPAPQPLDVAISGHGETWHFTIWTGKLFHSHAFRQQTESNIPEEHFFLEYRGVSGVAEPQGLWCADLFRTWFCMEAARRFEATWGRSTEWLRSVDPGVLNLGRSLSQVLRPSVKALQAQGHPVPCIFRPESVYRAALFGALAMRLSREGAHRGHESLQLRNDQDYLFLHTHRDQETIFMKLLPKGHKGTRSRPETPAYKVVSVAALRCLEALQHHRWLTGEESSASRMGKAGQYAFQVNQRVISLQSLNVCLRFLTYGFGMTSQAEPDRVLNLTSHLLRYGFAINARQKGIHLDDLALALNHKNVLTSAYYGRPTSLQQRNTLARVARQVSGQSMSEMSPDLPEVLLDDFWPLASHGEASSFEQWLQEIEQDLERREMALIQQMRGLS</sequence>
<keyword evidence="1" id="KW-0233">DNA recombination</keyword>
<evidence type="ECO:0000256" key="1">
    <source>
        <dbReference type="ARBA" id="ARBA00023172"/>
    </source>
</evidence>
<keyword evidence="2" id="KW-0614">Plasmid</keyword>
<dbReference type="GO" id="GO:0006310">
    <property type="term" value="P:DNA recombination"/>
    <property type="evidence" value="ECO:0007669"/>
    <property type="project" value="UniProtKB-KW"/>
</dbReference>
<geneLocation type="plasmid" evidence="2 3">
    <name>P4</name>
</geneLocation>
<dbReference type="InterPro" id="IPR013762">
    <property type="entry name" value="Integrase-like_cat_sf"/>
</dbReference>
<dbReference type="PATRIC" id="fig|745776.4.peg.4006"/>
<protein>
    <submittedName>
        <fullName evidence="2">Phage integrase family protein</fullName>
    </submittedName>
</protein>
<evidence type="ECO:0000313" key="3">
    <source>
        <dbReference type="Proteomes" id="UP000007575"/>
    </source>
</evidence>
<dbReference type="GO" id="GO:0015074">
    <property type="term" value="P:DNA integration"/>
    <property type="evidence" value="ECO:0007669"/>
    <property type="project" value="InterPro"/>
</dbReference>
<dbReference type="HOGENOM" id="CLU_319284_0_0_0"/>